<dbReference type="RefSeq" id="WP_085772467.1">
    <property type="nucleotide sequence ID" value="NZ_AP027149.1"/>
</dbReference>
<dbReference type="EMBL" id="CP019948">
    <property type="protein sequence ID" value="ARN82343.1"/>
    <property type="molecule type" value="Genomic_DNA"/>
</dbReference>
<evidence type="ECO:0000313" key="2">
    <source>
        <dbReference type="EMBL" id="ARN82343.1"/>
    </source>
</evidence>
<keyword evidence="3" id="KW-1185">Reference proteome</keyword>
<dbReference type="OrthoDB" id="7982551at2"/>
<dbReference type="AlphaFoldDB" id="A0A1W6MXQ5"/>
<accession>A0A1W6MXQ5</accession>
<name>A0A1W6MXQ5_9HYPH</name>
<sequence>MPILELQSIRLVRSAAALALVGLVGIAAARAQLALPGAAAPSDTGAVAPEAQSEETAIRKRRAAASEGEAGPAVAPKPPSEDSIAEKPLFLDGSRGRMEFQRSAGETRLVKLTLAGDRLSRSGESCSVEAPAAQLKLAPREGDAGVRRYQLDYADCPFSVDVLDGAVLVSTEKGACTITASDCRVDPNGLWGMGAAEFDPKNAKDMLNLRARVEKTIHADFRALYDKNKKDRPLRAYLVREQAGFSARRGEICRNYAQEADFGYCALRITEARALRLGTQLAKGVKLPQGVALQEPAKEKRIGR</sequence>
<evidence type="ECO:0000256" key="1">
    <source>
        <dbReference type="SAM" id="MobiDB-lite"/>
    </source>
</evidence>
<organism evidence="2 3">
    <name type="scientific">Methylocystis bryophila</name>
    <dbReference type="NCBI Taxonomy" id="655015"/>
    <lineage>
        <taxon>Bacteria</taxon>
        <taxon>Pseudomonadati</taxon>
        <taxon>Pseudomonadota</taxon>
        <taxon>Alphaproteobacteria</taxon>
        <taxon>Hyphomicrobiales</taxon>
        <taxon>Methylocystaceae</taxon>
        <taxon>Methylocystis</taxon>
    </lineage>
</organism>
<protein>
    <submittedName>
        <fullName evidence="2">Uncharacterized protein</fullName>
    </submittedName>
</protein>
<proteinExistence type="predicted"/>
<feature type="region of interest" description="Disordered" evidence="1">
    <location>
        <begin position="39"/>
        <end position="86"/>
    </location>
</feature>
<reference evidence="2 3" key="1">
    <citation type="submission" date="2017-02" db="EMBL/GenBank/DDBJ databases">
        <authorList>
            <person name="Peterson S.W."/>
        </authorList>
    </citation>
    <scope>NUCLEOTIDE SEQUENCE [LARGE SCALE GENOMIC DNA]</scope>
    <source>
        <strain evidence="2 3">S285</strain>
    </source>
</reference>
<evidence type="ECO:0000313" key="3">
    <source>
        <dbReference type="Proteomes" id="UP000193978"/>
    </source>
</evidence>
<gene>
    <name evidence="2" type="ORF">B1812_16015</name>
</gene>
<dbReference type="KEGG" id="mbry:B1812_16015"/>
<dbReference type="Proteomes" id="UP000193978">
    <property type="component" value="Chromosome"/>
</dbReference>